<name>A0A1U8MXK4_GOSHI</name>
<gene>
    <name evidence="2" type="primary">LOC107942417</name>
</gene>
<dbReference type="GeneID" id="107942417"/>
<organism evidence="1 2">
    <name type="scientific">Gossypium hirsutum</name>
    <name type="common">Upland cotton</name>
    <name type="synonym">Gossypium mexicanum</name>
    <dbReference type="NCBI Taxonomy" id="3635"/>
    <lineage>
        <taxon>Eukaryota</taxon>
        <taxon>Viridiplantae</taxon>
        <taxon>Streptophyta</taxon>
        <taxon>Embryophyta</taxon>
        <taxon>Tracheophyta</taxon>
        <taxon>Spermatophyta</taxon>
        <taxon>Magnoliopsida</taxon>
        <taxon>eudicotyledons</taxon>
        <taxon>Gunneridae</taxon>
        <taxon>Pentapetalae</taxon>
        <taxon>rosids</taxon>
        <taxon>malvids</taxon>
        <taxon>Malvales</taxon>
        <taxon>Malvaceae</taxon>
        <taxon>Malvoideae</taxon>
        <taxon>Gossypium</taxon>
    </lineage>
</organism>
<dbReference type="PaxDb" id="3635-A0A1U8MXK4"/>
<dbReference type="AlphaFoldDB" id="A0A1U8MXK4"/>
<keyword evidence="1" id="KW-1185">Reference proteome</keyword>
<evidence type="ECO:0000313" key="2">
    <source>
        <dbReference type="RefSeq" id="XP_016731571.1"/>
    </source>
</evidence>
<dbReference type="Proteomes" id="UP000818029">
    <property type="component" value="Chromosome D12"/>
</dbReference>
<dbReference type="PANTHER" id="PTHR33067">
    <property type="entry name" value="RNA-DIRECTED DNA POLYMERASE-RELATED"/>
    <property type="match status" value="1"/>
</dbReference>
<reference evidence="1" key="1">
    <citation type="journal article" date="2020" name="Nat. Genet.">
        <title>Genomic diversifications of five Gossypium allopolyploid species and their impact on cotton improvement.</title>
        <authorList>
            <person name="Chen Z.J."/>
            <person name="Sreedasyam A."/>
            <person name="Ando A."/>
            <person name="Song Q."/>
            <person name="De Santiago L.M."/>
            <person name="Hulse-Kemp A.M."/>
            <person name="Ding M."/>
            <person name="Ye W."/>
            <person name="Kirkbride R.C."/>
            <person name="Jenkins J."/>
            <person name="Plott C."/>
            <person name="Lovell J."/>
            <person name="Lin Y.M."/>
            <person name="Vaughn R."/>
            <person name="Liu B."/>
            <person name="Simpson S."/>
            <person name="Scheffler B.E."/>
            <person name="Wen L."/>
            <person name="Saski C.A."/>
            <person name="Grover C.E."/>
            <person name="Hu G."/>
            <person name="Conover J.L."/>
            <person name="Carlson J.W."/>
            <person name="Shu S."/>
            <person name="Boston L.B."/>
            <person name="Williams M."/>
            <person name="Peterson D.G."/>
            <person name="McGee K."/>
            <person name="Jones D.C."/>
            <person name="Wendel J.F."/>
            <person name="Stelly D.M."/>
            <person name="Grimwood J."/>
            <person name="Schmutz J."/>
        </authorList>
    </citation>
    <scope>NUCLEOTIDE SEQUENCE [LARGE SCALE GENOMIC DNA]</scope>
    <source>
        <strain evidence="1">cv. TM-1</strain>
    </source>
</reference>
<sequence length="262" mass="29715">MPPSTFSKFRIGHIKSTAVTLQLADRSLAQPEGQIKDILVHVDKFIFLADFIILYYEEDNEVPIILGRLFLATSQTLIIIYNNELTMQLNDKQVTFSVFESIQCKDKEECHTGDVLDGLIEEEFNDQITTLSEESAVTFDAECLDNCDNMVEANNLQLKNGWHIESLNLANKTTPIFKPSIEEAPTLELRPLPPYLKYVFLGDHNTLPVIVSATLDATQKEKLIHILKQHKRAIAWSIVDIQDISPFCMHKIKLGDEGKQSI</sequence>
<proteinExistence type="predicted"/>
<dbReference type="OrthoDB" id="778454at2759"/>
<dbReference type="PANTHER" id="PTHR33067:SF39">
    <property type="entry name" value="TRANSCRIPTION FACTOR INTERACTOR AND REGULATOR CCHC(ZN) FAMILY"/>
    <property type="match status" value="1"/>
</dbReference>
<dbReference type="Gene3D" id="2.40.70.10">
    <property type="entry name" value="Acid Proteases"/>
    <property type="match status" value="1"/>
</dbReference>
<dbReference type="KEGG" id="ghi:107942417"/>
<accession>A0A1U8MXK4</accession>
<evidence type="ECO:0008006" key="3">
    <source>
        <dbReference type="Google" id="ProtNLM"/>
    </source>
</evidence>
<dbReference type="InterPro" id="IPR021109">
    <property type="entry name" value="Peptidase_aspartic_dom_sf"/>
</dbReference>
<protein>
    <recommendedName>
        <fullName evidence="3">Reverse transcriptase domain-containing protein</fullName>
    </recommendedName>
</protein>
<reference evidence="2" key="2">
    <citation type="submission" date="2025-08" db="UniProtKB">
        <authorList>
            <consortium name="RefSeq"/>
        </authorList>
    </citation>
    <scope>IDENTIFICATION</scope>
</reference>
<evidence type="ECO:0000313" key="1">
    <source>
        <dbReference type="Proteomes" id="UP000818029"/>
    </source>
</evidence>
<dbReference type="RefSeq" id="XP_016731571.1">
    <property type="nucleotide sequence ID" value="XM_016876082.1"/>
</dbReference>